<dbReference type="InterPro" id="IPR042276">
    <property type="entry name" value="CapZ_alpha/beta_2"/>
</dbReference>
<evidence type="ECO:0000256" key="1">
    <source>
        <dbReference type="ARBA" id="ARBA00010479"/>
    </source>
</evidence>
<comment type="subunit">
    <text evidence="6">Heterodimer of an alpha and a beta subunit.</text>
</comment>
<dbReference type="PANTHER" id="PTHR10653">
    <property type="entry name" value="F-ACTIN-CAPPING PROTEIN SUBUNIT ALPHA"/>
    <property type="match status" value="1"/>
</dbReference>
<evidence type="ECO:0000313" key="8">
    <source>
        <dbReference type="Proteomes" id="UP000076727"/>
    </source>
</evidence>
<dbReference type="Pfam" id="PF01267">
    <property type="entry name" value="F-actin_cap_A"/>
    <property type="match status" value="1"/>
</dbReference>
<dbReference type="InterPro" id="IPR002189">
    <property type="entry name" value="CapZ_alpha"/>
</dbReference>
<dbReference type="SUPFAM" id="SSF90096">
    <property type="entry name" value="Subunits of heterodimeric actin filament capping protein Capz"/>
    <property type="match status" value="1"/>
</dbReference>
<dbReference type="STRING" id="1314783.A0A165LMW7"/>
<dbReference type="Gene3D" id="3.90.1150.210">
    <property type="entry name" value="F-actin capping protein, beta subunit"/>
    <property type="match status" value="1"/>
</dbReference>
<dbReference type="GO" id="GO:0008290">
    <property type="term" value="C:F-actin capping protein complex"/>
    <property type="evidence" value="ECO:0007669"/>
    <property type="project" value="UniProtKB-UniRule"/>
</dbReference>
<keyword evidence="3 6" id="KW-0117">Actin capping</keyword>
<evidence type="ECO:0000256" key="2">
    <source>
        <dbReference type="ARBA" id="ARBA00014038"/>
    </source>
</evidence>
<evidence type="ECO:0000313" key="7">
    <source>
        <dbReference type="EMBL" id="KZT64626.1"/>
    </source>
</evidence>
<evidence type="ECO:0000256" key="4">
    <source>
        <dbReference type="ARBA" id="ARBA00023203"/>
    </source>
</evidence>
<dbReference type="OrthoDB" id="340550at2759"/>
<dbReference type="GO" id="GO:0030036">
    <property type="term" value="P:actin cytoskeleton organization"/>
    <property type="evidence" value="ECO:0007669"/>
    <property type="project" value="TreeGrafter"/>
</dbReference>
<name>A0A165LMW7_9APHY</name>
<comment type="function">
    <text evidence="5 6">F-actin-capping proteins bind in a Ca(2+)-independent manner to the fast growing ends of actin filaments (barbed end) thereby blocking the exchange of subunits at these ends. Unlike other capping proteins (such as gelsolin and severin), these proteins do not sever actin filaments.</text>
</comment>
<dbReference type="Gene3D" id="3.30.1140.60">
    <property type="entry name" value="F-actin capping protein, alpha subunit"/>
    <property type="match status" value="1"/>
</dbReference>
<evidence type="ECO:0000256" key="5">
    <source>
        <dbReference type="ARBA" id="ARBA00025389"/>
    </source>
</evidence>
<protein>
    <recommendedName>
        <fullName evidence="2 6">F-actin-capping protein subunit alpha</fullName>
    </recommendedName>
</protein>
<comment type="similarity">
    <text evidence="1 6">Belongs to the F-actin-capping protein alpha subunit family.</text>
</comment>
<proteinExistence type="inferred from homology"/>
<gene>
    <name evidence="7" type="ORF">DAEQUDRAFT_814863</name>
</gene>
<dbReference type="InterPro" id="IPR042489">
    <property type="entry name" value="CapZ_alpha_1"/>
</dbReference>
<reference evidence="7 8" key="1">
    <citation type="journal article" date="2016" name="Mol. Biol. Evol.">
        <title>Comparative Genomics of Early-Diverging Mushroom-Forming Fungi Provides Insights into the Origins of Lignocellulose Decay Capabilities.</title>
        <authorList>
            <person name="Nagy L.G."/>
            <person name="Riley R."/>
            <person name="Tritt A."/>
            <person name="Adam C."/>
            <person name="Daum C."/>
            <person name="Floudas D."/>
            <person name="Sun H."/>
            <person name="Yadav J.S."/>
            <person name="Pangilinan J."/>
            <person name="Larsson K.H."/>
            <person name="Matsuura K."/>
            <person name="Barry K."/>
            <person name="Labutti K."/>
            <person name="Kuo R."/>
            <person name="Ohm R.A."/>
            <person name="Bhattacharya S.S."/>
            <person name="Shirouzu T."/>
            <person name="Yoshinaga Y."/>
            <person name="Martin F.M."/>
            <person name="Grigoriev I.V."/>
            <person name="Hibbett D.S."/>
        </authorList>
    </citation>
    <scope>NUCLEOTIDE SEQUENCE [LARGE SCALE GENOMIC DNA]</scope>
    <source>
        <strain evidence="7 8">L-15889</strain>
    </source>
</reference>
<dbReference type="FunFam" id="3.90.1150.210:FF:000003">
    <property type="entry name" value="F-actin-capping protein subunit alpha"/>
    <property type="match status" value="1"/>
</dbReference>
<dbReference type="EMBL" id="KV429123">
    <property type="protein sequence ID" value="KZT64626.1"/>
    <property type="molecule type" value="Genomic_DNA"/>
</dbReference>
<dbReference type="GO" id="GO:0051016">
    <property type="term" value="P:barbed-end actin filament capping"/>
    <property type="evidence" value="ECO:0007669"/>
    <property type="project" value="UniProtKB-UniRule"/>
</dbReference>
<dbReference type="PRINTS" id="PR00191">
    <property type="entry name" value="FACTINCAPA"/>
</dbReference>
<evidence type="ECO:0000256" key="3">
    <source>
        <dbReference type="ARBA" id="ARBA00022467"/>
    </source>
</evidence>
<organism evidence="7 8">
    <name type="scientific">Daedalea quercina L-15889</name>
    <dbReference type="NCBI Taxonomy" id="1314783"/>
    <lineage>
        <taxon>Eukaryota</taxon>
        <taxon>Fungi</taxon>
        <taxon>Dikarya</taxon>
        <taxon>Basidiomycota</taxon>
        <taxon>Agaricomycotina</taxon>
        <taxon>Agaricomycetes</taxon>
        <taxon>Polyporales</taxon>
        <taxon>Fomitopsis</taxon>
    </lineage>
</organism>
<dbReference type="PANTHER" id="PTHR10653:SF0">
    <property type="entry name" value="F-ACTIN-CAPPING PROTEIN SUBUNIT ALPHA"/>
    <property type="match status" value="1"/>
</dbReference>
<dbReference type="AlphaFoldDB" id="A0A165LMW7"/>
<accession>A0A165LMW7</accession>
<evidence type="ECO:0000256" key="6">
    <source>
        <dbReference type="RuleBase" id="RU365077"/>
    </source>
</evidence>
<dbReference type="Proteomes" id="UP000076727">
    <property type="component" value="Unassembled WGS sequence"/>
</dbReference>
<dbReference type="InterPro" id="IPR037282">
    <property type="entry name" value="CapZ_alpha/beta"/>
</dbReference>
<dbReference type="GO" id="GO:0051015">
    <property type="term" value="F:actin filament binding"/>
    <property type="evidence" value="ECO:0007669"/>
    <property type="project" value="TreeGrafter"/>
</dbReference>
<dbReference type="GO" id="GO:0030479">
    <property type="term" value="C:actin cortical patch"/>
    <property type="evidence" value="ECO:0007669"/>
    <property type="project" value="TreeGrafter"/>
</dbReference>
<sequence>MDATERLQAASKFLLQSPPGEINDVLNDVRNIISDDDSLQEGVLPALREYNLAQFTTADVPGHNHQSIVSEAARISNLAGGSEDGEEHLDRFWDPRSRTSFRFDHLSLETSDPEHIEPDAESEPFRAALETAAIAYLSAHFHDAVTSVFPTAGITTRFYVQVVANKYNPSNYWSGRWRSEYVVDLEAKQLKGRILVNVHYYEQGNVQLSTTHSVDLDLPPAISPSSAASSANKILALIEAEESKYQASLNDAYADMGEKTFKGLRRALPMTRSKLDWDRVLGYKLGAELSSNRGTFGSP</sequence>
<keyword evidence="8" id="KW-1185">Reference proteome</keyword>
<keyword evidence="4 6" id="KW-0009">Actin-binding</keyword>